<protein>
    <submittedName>
        <fullName evidence="8">Insulin-like growth factor binding protein 7</fullName>
    </submittedName>
</protein>
<evidence type="ECO:0000256" key="2">
    <source>
        <dbReference type="ARBA" id="ARBA00022525"/>
    </source>
</evidence>
<evidence type="ECO:0000259" key="6">
    <source>
        <dbReference type="PROSITE" id="PS50835"/>
    </source>
</evidence>
<dbReference type="InterPro" id="IPR011390">
    <property type="entry name" value="IGFBP_rP_mac25"/>
</dbReference>
<dbReference type="SUPFAM" id="SSF48726">
    <property type="entry name" value="Immunoglobulin"/>
    <property type="match status" value="1"/>
</dbReference>
<evidence type="ECO:0000313" key="9">
    <source>
        <dbReference type="Proteomes" id="UP000018467"/>
    </source>
</evidence>
<dbReference type="GO" id="GO:0005615">
    <property type="term" value="C:extracellular space"/>
    <property type="evidence" value="ECO:0007669"/>
    <property type="project" value="TreeGrafter"/>
</dbReference>
<name>A0A3B1JGN8_ASTMX</name>
<feature type="signal peptide" evidence="5">
    <location>
        <begin position="1"/>
        <end position="19"/>
    </location>
</feature>
<keyword evidence="2" id="KW-0964">Secreted</keyword>
<evidence type="ECO:0000259" key="7">
    <source>
        <dbReference type="PROSITE" id="PS51465"/>
    </source>
</evidence>
<dbReference type="GO" id="GO:0001558">
    <property type="term" value="P:regulation of cell growth"/>
    <property type="evidence" value="ECO:0007669"/>
    <property type="project" value="InterPro"/>
</dbReference>
<dbReference type="PANTHER" id="PTHR14186:SF19">
    <property type="entry name" value="INSULIN-LIKE GROWTH FACTOR-BINDING PROTEIN 7"/>
    <property type="match status" value="1"/>
</dbReference>
<dbReference type="Bgee" id="ENSAMXG00000032537">
    <property type="expression patterns" value="Expressed in pharyngeal gill and 14 other cell types or tissues"/>
</dbReference>
<dbReference type="SMART" id="SM00280">
    <property type="entry name" value="KAZAL"/>
    <property type="match status" value="1"/>
</dbReference>
<dbReference type="InterPro" id="IPR013783">
    <property type="entry name" value="Ig-like_fold"/>
</dbReference>
<dbReference type="CDD" id="cd00104">
    <property type="entry name" value="KAZAL_FS"/>
    <property type="match status" value="1"/>
</dbReference>
<dbReference type="PROSITE" id="PS51465">
    <property type="entry name" value="KAZAL_2"/>
    <property type="match status" value="1"/>
</dbReference>
<evidence type="ECO:0000256" key="1">
    <source>
        <dbReference type="ARBA" id="ARBA00004613"/>
    </source>
</evidence>
<evidence type="ECO:0000256" key="5">
    <source>
        <dbReference type="SAM" id="SignalP"/>
    </source>
</evidence>
<reference evidence="9" key="1">
    <citation type="submission" date="2013-03" db="EMBL/GenBank/DDBJ databases">
        <authorList>
            <person name="Jeffery W."/>
            <person name="Warren W."/>
            <person name="Wilson R.K."/>
        </authorList>
    </citation>
    <scope>NUCLEOTIDE SEQUENCE</scope>
    <source>
        <strain evidence="9">female</strain>
    </source>
</reference>
<dbReference type="Ensembl" id="ENSAMXT00000035602.1">
    <property type="protein sequence ID" value="ENSAMXP00000040871.1"/>
    <property type="gene ID" value="ENSAMXG00000032537.1"/>
</dbReference>
<dbReference type="InParanoid" id="A0A3B1JGN8"/>
<feature type="domain" description="Ig-like" evidence="6">
    <location>
        <begin position="140"/>
        <end position="175"/>
    </location>
</feature>
<dbReference type="GO" id="GO:0009966">
    <property type="term" value="P:regulation of signal transduction"/>
    <property type="evidence" value="ECO:0007669"/>
    <property type="project" value="TreeGrafter"/>
</dbReference>
<dbReference type="GeneTree" id="ENSGT00530000063555"/>
<accession>A0A3B1JGN8</accession>
<reference evidence="8" key="3">
    <citation type="submission" date="2025-08" db="UniProtKB">
        <authorList>
            <consortium name="Ensembl"/>
        </authorList>
    </citation>
    <scope>IDENTIFICATION</scope>
</reference>
<keyword evidence="3 5" id="KW-0732">Signal</keyword>
<dbReference type="GO" id="GO:0005520">
    <property type="term" value="F:insulin-like growth factor binding"/>
    <property type="evidence" value="ECO:0007669"/>
    <property type="project" value="InterPro"/>
</dbReference>
<reference evidence="8" key="4">
    <citation type="submission" date="2025-09" db="UniProtKB">
        <authorList>
            <consortium name="Ensembl"/>
        </authorList>
    </citation>
    <scope>IDENTIFICATION</scope>
</reference>
<evidence type="ECO:0000256" key="3">
    <source>
        <dbReference type="ARBA" id="ARBA00022729"/>
    </source>
</evidence>
<dbReference type="InterPro" id="IPR007110">
    <property type="entry name" value="Ig-like_dom"/>
</dbReference>
<dbReference type="Pfam" id="PF07648">
    <property type="entry name" value="Kazal_2"/>
    <property type="match status" value="1"/>
</dbReference>
<evidence type="ECO:0000313" key="8">
    <source>
        <dbReference type="Ensembl" id="ENSAMXP00000040871.1"/>
    </source>
</evidence>
<dbReference type="STRING" id="7994.ENSAMXP00000040871"/>
<comment type="subcellular location">
    <subcellularLocation>
        <location evidence="1">Secreted</location>
    </subcellularLocation>
</comment>
<reference evidence="9" key="2">
    <citation type="journal article" date="2014" name="Nat. Commun.">
        <title>The cavefish genome reveals candidate genes for eye loss.</title>
        <authorList>
            <person name="McGaugh S.E."/>
            <person name="Gross J.B."/>
            <person name="Aken B."/>
            <person name="Blin M."/>
            <person name="Borowsky R."/>
            <person name="Chalopin D."/>
            <person name="Hinaux H."/>
            <person name="Jeffery W.R."/>
            <person name="Keene A."/>
            <person name="Ma L."/>
            <person name="Minx P."/>
            <person name="Murphy D."/>
            <person name="O'Quin K.E."/>
            <person name="Retaux S."/>
            <person name="Rohner N."/>
            <person name="Searle S.M."/>
            <person name="Stahl B.A."/>
            <person name="Tabin C."/>
            <person name="Volff J.N."/>
            <person name="Yoshizawa M."/>
            <person name="Warren W.C."/>
        </authorList>
    </citation>
    <scope>NUCLEOTIDE SEQUENCE [LARGE SCALE GENOMIC DNA]</scope>
    <source>
        <strain evidence="9">female</strain>
    </source>
</reference>
<dbReference type="Gene3D" id="3.30.60.30">
    <property type="match status" value="1"/>
</dbReference>
<feature type="region of interest" description="Disordered" evidence="4">
    <location>
        <begin position="16"/>
        <end position="36"/>
    </location>
</feature>
<sequence>MFRLVVLALALSLSVTTDGTGSTPPPETGTEAPPATTVQKQAVPVPVQRAPGVGEPCGARNGPGSARCAPGLECVKSKKDKKGAGSRTGVCACKNDYEVCGSDGVSYGTACELKAASALAEAEGKTGIKVQHKGKCQKAPTIVTPPGEVWNVTGSQVFLSCEAKGIPTPVVTWNKISSDKKKMLLLPGDQDNLAIQTRGGPEKHEVTGWVLVSMLRLLDLYHILCNMKKHRIIFYLFQEYTTAKVEVEAKFVYFLNSSNLKKTVYFAKISFTVLKCKIFSACI</sequence>
<feature type="domain" description="Kazal-like" evidence="7">
    <location>
        <begin position="85"/>
        <end position="138"/>
    </location>
</feature>
<organism evidence="8 9">
    <name type="scientific">Astyanax mexicanus</name>
    <name type="common">Blind cave fish</name>
    <name type="synonym">Astyanax fasciatus mexicanus</name>
    <dbReference type="NCBI Taxonomy" id="7994"/>
    <lineage>
        <taxon>Eukaryota</taxon>
        <taxon>Metazoa</taxon>
        <taxon>Chordata</taxon>
        <taxon>Craniata</taxon>
        <taxon>Vertebrata</taxon>
        <taxon>Euteleostomi</taxon>
        <taxon>Actinopterygii</taxon>
        <taxon>Neopterygii</taxon>
        <taxon>Teleostei</taxon>
        <taxon>Ostariophysi</taxon>
        <taxon>Characiformes</taxon>
        <taxon>Characoidei</taxon>
        <taxon>Acestrorhamphidae</taxon>
        <taxon>Acestrorhamphinae</taxon>
        <taxon>Astyanax</taxon>
    </lineage>
</organism>
<dbReference type="PROSITE" id="PS50835">
    <property type="entry name" value="IG_LIKE"/>
    <property type="match status" value="1"/>
</dbReference>
<dbReference type="PANTHER" id="PTHR14186">
    <property type="entry name" value="INSULIN-LIKE GROWTH FACTOR BINDING PROTEIN-RELATED"/>
    <property type="match status" value="1"/>
</dbReference>
<dbReference type="Proteomes" id="UP000018467">
    <property type="component" value="Unassembled WGS sequence"/>
</dbReference>
<keyword evidence="9" id="KW-1185">Reference proteome</keyword>
<dbReference type="InterPro" id="IPR036179">
    <property type="entry name" value="Ig-like_dom_sf"/>
</dbReference>
<dbReference type="AlphaFoldDB" id="A0A3B1JGN8"/>
<dbReference type="SUPFAM" id="SSF100895">
    <property type="entry name" value="Kazal-type serine protease inhibitors"/>
    <property type="match status" value="1"/>
</dbReference>
<dbReference type="InterPro" id="IPR002350">
    <property type="entry name" value="Kazal_dom"/>
</dbReference>
<evidence type="ECO:0000256" key="4">
    <source>
        <dbReference type="SAM" id="MobiDB-lite"/>
    </source>
</evidence>
<feature type="chain" id="PRO_5017224105" evidence="5">
    <location>
        <begin position="20"/>
        <end position="283"/>
    </location>
</feature>
<proteinExistence type="predicted"/>
<dbReference type="InterPro" id="IPR036058">
    <property type="entry name" value="Kazal_dom_sf"/>
</dbReference>
<dbReference type="Gene3D" id="2.60.40.10">
    <property type="entry name" value="Immunoglobulins"/>
    <property type="match status" value="1"/>
</dbReference>